<comment type="caution">
    <text evidence="7">The sequence shown here is derived from an EMBL/GenBank/DDBJ whole genome shotgun (WGS) entry which is preliminary data.</text>
</comment>
<dbReference type="EMBL" id="CALNXJ010000006">
    <property type="protein sequence ID" value="CAH3042239.1"/>
    <property type="molecule type" value="Genomic_DNA"/>
</dbReference>
<dbReference type="FunFam" id="3.40.50.300:FF:001039">
    <property type="entry name" value="ATP-dependent RNA helicase DDX60"/>
    <property type="match status" value="1"/>
</dbReference>
<evidence type="ECO:0000256" key="3">
    <source>
        <dbReference type="ARBA" id="ARBA00022806"/>
    </source>
</evidence>
<dbReference type="CDD" id="cd18025">
    <property type="entry name" value="DEXHc_DDX60"/>
    <property type="match status" value="1"/>
</dbReference>
<dbReference type="InterPro" id="IPR011545">
    <property type="entry name" value="DEAD/DEAH_box_helicase_dom"/>
</dbReference>
<keyword evidence="4" id="KW-0067">ATP-binding</keyword>
<dbReference type="GO" id="GO:0004386">
    <property type="term" value="F:helicase activity"/>
    <property type="evidence" value="ECO:0007669"/>
    <property type="project" value="UniProtKB-KW"/>
</dbReference>
<organism evidence="7 8">
    <name type="scientific">Pocillopora meandrina</name>
    <dbReference type="NCBI Taxonomy" id="46732"/>
    <lineage>
        <taxon>Eukaryota</taxon>
        <taxon>Metazoa</taxon>
        <taxon>Cnidaria</taxon>
        <taxon>Anthozoa</taxon>
        <taxon>Hexacorallia</taxon>
        <taxon>Scleractinia</taxon>
        <taxon>Astrocoeniina</taxon>
        <taxon>Pocilloporidae</taxon>
        <taxon>Pocillopora</taxon>
    </lineage>
</organism>
<dbReference type="GO" id="GO:0005737">
    <property type="term" value="C:cytoplasm"/>
    <property type="evidence" value="ECO:0007669"/>
    <property type="project" value="TreeGrafter"/>
</dbReference>
<dbReference type="GO" id="GO:0016787">
    <property type="term" value="F:hydrolase activity"/>
    <property type="evidence" value="ECO:0007669"/>
    <property type="project" value="UniProtKB-KW"/>
</dbReference>
<feature type="domain" description="Helicase ATP-binding" evidence="6">
    <location>
        <begin position="689"/>
        <end position="857"/>
    </location>
</feature>
<evidence type="ECO:0000313" key="8">
    <source>
        <dbReference type="Proteomes" id="UP001159428"/>
    </source>
</evidence>
<gene>
    <name evidence="7" type="ORF">PMEA_00028713</name>
</gene>
<keyword evidence="8" id="KW-1185">Reference proteome</keyword>
<protein>
    <recommendedName>
        <fullName evidence="6">Helicase ATP-binding domain-containing protein</fullName>
    </recommendedName>
</protein>
<dbReference type="SMART" id="SM00487">
    <property type="entry name" value="DEXDc"/>
    <property type="match status" value="1"/>
</dbReference>
<dbReference type="InterPro" id="IPR027417">
    <property type="entry name" value="P-loop_NTPase"/>
</dbReference>
<dbReference type="Proteomes" id="UP001159428">
    <property type="component" value="Unassembled WGS sequence"/>
</dbReference>
<dbReference type="PANTHER" id="PTHR44533">
    <property type="entry name" value="DEAD/H RNA HELICASE, PUTATIVE-RELATED"/>
    <property type="match status" value="1"/>
</dbReference>
<dbReference type="InterPro" id="IPR055124">
    <property type="entry name" value="PIN-like_DDX60"/>
</dbReference>
<dbReference type="Pfam" id="PF23002">
    <property type="entry name" value="PIN-like_DDX60"/>
    <property type="match status" value="1"/>
</dbReference>
<sequence>MLLARQALILHLQHNTPFITETSIASVWDKHWKEFIDRNIPAFLVLTDAENVPWKKTGETKMLDETVEFFFRCLLLHCLGQGLNCVFISGVQMTATKVMGYYNESTKVRGETLLRNYGKAVRDTWDWLMGYWRRQCTQENIAGCAIDIQSEVQVALQFPPQGGCREVATILACVQVLLLLLHNDNISKASNTHLTCDTMKAAEDKVKLFLLQSALLKKLPLKYRAHTVNSSLLDEFCKAKDGKVYPFHEIHTSLWQTLRVIESVLRDAYKDDSAANVLDMTSVADLMDGRLVHTLFWLIMKQISQGSKGLFLPQDVKRDVESAWEKVVALVNGSCHSHSLESQFFPLFDGSSTSLHHEERTNPDQVSGAKLKRLLDVGSVLVNEYVGDTRSRINAMAGDETEDEVLLIGKEFDEQYHWHSLRPLSDDYDRTKQSFTDKPPTDPKERKWYFKQKMKYVRYQRFYGNSLVGGVDKAKIITVKEEVAKKKKGKNKDGKMGEKAKRIIEQNDKKRKDEERKKDHEKWNNFLKDIDNNLKKDKFSTVLQLVDKYLEDCKTPELHLQALMKKAQSCLGAWQQTRAADAGSNDMKYPVLLLKSVQKMAEDFHSLLTDKEKKKLAGFMRKLGFDDIAATLYDLPEESERKAQQLSVHTTSARFQLDCMGHLLKRETRTDRDSRVDHFIPDTWQRELLDAVDKNESAVIVAPTSSGKTFASYYCMEKVLTQDNDGVVVYVSPTKALVNQVAATVYARFHRKQLPEGRAVYGVFTRDYRFNTLNSQILVTVPQCLEILFLSPRRQDWTKNVRYVIFDEVHCLGQEIGAEVWEHLLLLIRCPFLALSATIGNPDDLTRWLQAAQNFREQQDKQENCPMRKSYRIRLVTFHERYSDLEKSVYLPSPSNGGFSEETMQYEGVYDVKTTREFVRLHPCAQLGAKQLQENSFPRDMDFTPQESLQLFDVMAMHWPNKESLQKLSPERYFEENKFIDKSCARQYEKDLKREFKSWADEKHLEKVQAVIQSLNSVLLEKQASTEEEWTQLGMASLGKVFIWSNFPKLVEQLKAQGKLPALVFRFNFNSVLK</sequence>
<keyword evidence="2" id="KW-0378">Hydrolase</keyword>
<evidence type="ECO:0000256" key="2">
    <source>
        <dbReference type="ARBA" id="ARBA00022801"/>
    </source>
</evidence>
<keyword evidence="3" id="KW-0347">Helicase</keyword>
<dbReference type="PROSITE" id="PS51192">
    <property type="entry name" value="HELICASE_ATP_BIND_1"/>
    <property type="match status" value="1"/>
</dbReference>
<dbReference type="Gene3D" id="3.40.50.300">
    <property type="entry name" value="P-loop containing nucleotide triphosphate hydrolases"/>
    <property type="match status" value="1"/>
</dbReference>
<dbReference type="GO" id="GO:0005524">
    <property type="term" value="F:ATP binding"/>
    <property type="evidence" value="ECO:0007669"/>
    <property type="project" value="UniProtKB-KW"/>
</dbReference>
<accession>A0AAU9W175</accession>
<dbReference type="AlphaFoldDB" id="A0AAU9W175"/>
<evidence type="ECO:0000256" key="4">
    <source>
        <dbReference type="ARBA" id="ARBA00022840"/>
    </source>
</evidence>
<dbReference type="Pfam" id="PF00270">
    <property type="entry name" value="DEAD"/>
    <property type="match status" value="1"/>
</dbReference>
<keyword evidence="1" id="KW-0547">Nucleotide-binding</keyword>
<evidence type="ECO:0000256" key="1">
    <source>
        <dbReference type="ARBA" id="ARBA00022741"/>
    </source>
</evidence>
<evidence type="ECO:0000256" key="5">
    <source>
        <dbReference type="SAM" id="MobiDB-lite"/>
    </source>
</evidence>
<dbReference type="SUPFAM" id="SSF52540">
    <property type="entry name" value="P-loop containing nucleoside triphosphate hydrolases"/>
    <property type="match status" value="1"/>
</dbReference>
<dbReference type="InterPro" id="IPR052431">
    <property type="entry name" value="SKI2_subfamily_helicases"/>
</dbReference>
<feature type="region of interest" description="Disordered" evidence="5">
    <location>
        <begin position="488"/>
        <end position="519"/>
    </location>
</feature>
<reference evidence="7 8" key="1">
    <citation type="submission" date="2022-05" db="EMBL/GenBank/DDBJ databases">
        <authorList>
            <consortium name="Genoscope - CEA"/>
            <person name="William W."/>
        </authorList>
    </citation>
    <scope>NUCLEOTIDE SEQUENCE [LARGE SCALE GENOMIC DNA]</scope>
</reference>
<dbReference type="GO" id="GO:0003676">
    <property type="term" value="F:nucleic acid binding"/>
    <property type="evidence" value="ECO:0007669"/>
    <property type="project" value="InterPro"/>
</dbReference>
<feature type="compositionally biased region" description="Basic and acidic residues" evidence="5">
    <location>
        <begin position="491"/>
        <end position="519"/>
    </location>
</feature>
<name>A0AAU9W175_9CNID</name>
<evidence type="ECO:0000259" key="6">
    <source>
        <dbReference type="PROSITE" id="PS51192"/>
    </source>
</evidence>
<dbReference type="Pfam" id="PF26167">
    <property type="entry name" value="TPR_DDX60"/>
    <property type="match status" value="1"/>
</dbReference>
<evidence type="ECO:0000313" key="7">
    <source>
        <dbReference type="EMBL" id="CAH3042239.1"/>
    </source>
</evidence>
<dbReference type="InterPro" id="IPR014001">
    <property type="entry name" value="Helicase_ATP-bd"/>
</dbReference>
<proteinExistence type="predicted"/>
<dbReference type="PANTHER" id="PTHR44533:SF4">
    <property type="entry name" value="DEAD_H RNA HELICASE, PUTATIVE-RELATED"/>
    <property type="match status" value="1"/>
</dbReference>